<evidence type="ECO:0000256" key="1">
    <source>
        <dbReference type="SAM" id="SignalP"/>
    </source>
</evidence>
<protein>
    <submittedName>
        <fullName evidence="3">Thiosulfate oxidation carrier protein SoxY</fullName>
    </submittedName>
</protein>
<dbReference type="Pfam" id="PF13501">
    <property type="entry name" value="SoxY"/>
    <property type="match status" value="1"/>
</dbReference>
<evidence type="ECO:0000313" key="3">
    <source>
        <dbReference type="EMBL" id="OXL14891.1"/>
    </source>
</evidence>
<dbReference type="InterPro" id="IPR006311">
    <property type="entry name" value="TAT_signal"/>
</dbReference>
<sequence length="151" mass="15622">MNHKRREALRLTAVIGLMAATGLISQAEAAAWNKAAFEGKTLDEVLKALGGSSADKSGAITINAPDIAENGAVVPVGVTTTMAKTQQIAILVEKNPSALAAQFIMTADTEPFVASRVKMGQTSNVHALVKADGKWFVSTKEVKVTLGGCGG</sequence>
<evidence type="ECO:0000313" key="4">
    <source>
        <dbReference type="Proteomes" id="UP000215188"/>
    </source>
</evidence>
<dbReference type="EMBL" id="NJGG01000002">
    <property type="protein sequence ID" value="OXL14891.1"/>
    <property type="molecule type" value="Genomic_DNA"/>
</dbReference>
<feature type="domain" description="Ig-like SoxY" evidence="2">
    <location>
        <begin position="48"/>
        <end position="149"/>
    </location>
</feature>
<dbReference type="PROSITE" id="PS51318">
    <property type="entry name" value="TAT"/>
    <property type="match status" value="1"/>
</dbReference>
<comment type="caution">
    <text evidence="3">The sequence shown here is derived from an EMBL/GenBank/DDBJ whole genome shotgun (WGS) entry which is preliminary data.</text>
</comment>
<feature type="signal peptide" evidence="1">
    <location>
        <begin position="1"/>
        <end position="29"/>
    </location>
</feature>
<reference evidence="3 4" key="1">
    <citation type="submission" date="2017-06" db="EMBL/GenBank/DDBJ databases">
        <title>Reclassification of a Polynucleobacter cosmopolitanus strain isolated from tropical Lake Victoria as Polynucleobacter victoriensis comb. nov.</title>
        <authorList>
            <person name="Hahn M.W."/>
        </authorList>
    </citation>
    <scope>NUCLEOTIDE SEQUENCE [LARGE SCALE GENOMIC DNA]</scope>
    <source>
        <strain evidence="3 4">MWH-MoIso2</strain>
    </source>
</reference>
<dbReference type="AlphaFoldDB" id="A0A229FS83"/>
<dbReference type="InterPro" id="IPR016568">
    <property type="entry name" value="Sulphur_oxidation_SoxY"/>
</dbReference>
<dbReference type="Proteomes" id="UP000215188">
    <property type="component" value="Unassembled WGS sequence"/>
</dbReference>
<name>A0A229FS83_9BURK</name>
<organism evidence="3 4">
    <name type="scientific">Polynucleobacter cosmopolitanus</name>
    <dbReference type="NCBI Taxonomy" id="351345"/>
    <lineage>
        <taxon>Bacteria</taxon>
        <taxon>Pseudomonadati</taxon>
        <taxon>Pseudomonadota</taxon>
        <taxon>Betaproteobacteria</taxon>
        <taxon>Burkholderiales</taxon>
        <taxon>Burkholderiaceae</taxon>
        <taxon>Polynucleobacter</taxon>
    </lineage>
</organism>
<dbReference type="RefSeq" id="WP_089515825.1">
    <property type="nucleotide sequence ID" value="NZ_NJGG01000002.1"/>
</dbReference>
<dbReference type="NCBIfam" id="TIGR04488">
    <property type="entry name" value="SoxY_true_GGCGG"/>
    <property type="match status" value="1"/>
</dbReference>
<dbReference type="OrthoDB" id="9798154at2"/>
<accession>A0A229FS83</accession>
<dbReference type="InterPro" id="IPR032711">
    <property type="entry name" value="SoxY"/>
</dbReference>
<gene>
    <name evidence="3" type="primary">soxY</name>
    <name evidence="3" type="ORF">AOC33_06100</name>
</gene>
<proteinExistence type="predicted"/>
<keyword evidence="1" id="KW-0732">Signal</keyword>
<keyword evidence="4" id="KW-1185">Reference proteome</keyword>
<feature type="chain" id="PRO_5012285447" evidence="1">
    <location>
        <begin position="30"/>
        <end position="151"/>
    </location>
</feature>
<dbReference type="PIRSF" id="PIRSF010312">
    <property type="entry name" value="Sulphur_oxidation_SoxY"/>
    <property type="match status" value="1"/>
</dbReference>
<dbReference type="Gene3D" id="2.60.40.2470">
    <property type="entry name" value="SoxY domain"/>
    <property type="match status" value="1"/>
</dbReference>
<evidence type="ECO:0000259" key="2">
    <source>
        <dbReference type="Pfam" id="PF13501"/>
    </source>
</evidence>
<dbReference type="InterPro" id="IPR038162">
    <property type="entry name" value="SoxY_sf"/>
</dbReference>